<proteinExistence type="predicted"/>
<evidence type="ECO:0000313" key="2">
    <source>
        <dbReference type="Proteomes" id="UP000595197"/>
    </source>
</evidence>
<accession>A0ABX7B4I5</accession>
<organism evidence="1 2">
    <name type="scientific">Skermanella cutis</name>
    <dbReference type="NCBI Taxonomy" id="2775420"/>
    <lineage>
        <taxon>Bacteria</taxon>
        <taxon>Pseudomonadati</taxon>
        <taxon>Pseudomonadota</taxon>
        <taxon>Alphaproteobacteria</taxon>
        <taxon>Rhodospirillales</taxon>
        <taxon>Azospirillaceae</taxon>
        <taxon>Skermanella</taxon>
    </lineage>
</organism>
<name>A0ABX7B4I5_9PROT</name>
<sequence length="173" mass="19062">MPDKTDRQKAAEIVRDAGGQIVGRTRLQKVAYLLDLAGLGDGFRFEYHHYGPYSEQLAEAVKMAEAFDLVSEEEHRASWGGTYSIFKVTDRAGKADIGDRARFAAAAAKVDSIELELAATAAYLAAAEKCPEPWEETVRRKPEKAAGGRIDRAKEAYRQLLTLNAAKHLPKIV</sequence>
<evidence type="ECO:0000313" key="1">
    <source>
        <dbReference type="EMBL" id="QQP89067.1"/>
    </source>
</evidence>
<reference evidence="1" key="1">
    <citation type="submission" date="2021-02" db="EMBL/GenBank/DDBJ databases">
        <title>Skermanella TT6 skin isolate.</title>
        <authorList>
            <person name="Lee K."/>
            <person name="Ganzorig M."/>
        </authorList>
    </citation>
    <scope>NUCLEOTIDE SEQUENCE</scope>
    <source>
        <strain evidence="1">TT6</strain>
    </source>
</reference>
<dbReference type="RefSeq" id="WP_201074828.1">
    <property type="nucleotide sequence ID" value="NZ_CP067420.1"/>
</dbReference>
<dbReference type="EMBL" id="CP067420">
    <property type="protein sequence ID" value="QQP89067.1"/>
    <property type="molecule type" value="Genomic_DNA"/>
</dbReference>
<gene>
    <name evidence="1" type="ORF">IGS68_24190</name>
</gene>
<dbReference type="Proteomes" id="UP000595197">
    <property type="component" value="Chromosome"/>
</dbReference>
<protein>
    <submittedName>
        <fullName evidence="1">Uncharacterized protein</fullName>
    </submittedName>
</protein>
<keyword evidence="2" id="KW-1185">Reference proteome</keyword>